<feature type="domain" description="Exonuclease" evidence="5">
    <location>
        <begin position="13"/>
        <end position="200"/>
    </location>
</feature>
<evidence type="ECO:0000256" key="3">
    <source>
        <dbReference type="ARBA" id="ARBA00022801"/>
    </source>
</evidence>
<organism evidence="6 7">
    <name type="scientific">Exidia glandulosa HHB12029</name>
    <dbReference type="NCBI Taxonomy" id="1314781"/>
    <lineage>
        <taxon>Eukaryota</taxon>
        <taxon>Fungi</taxon>
        <taxon>Dikarya</taxon>
        <taxon>Basidiomycota</taxon>
        <taxon>Agaricomycotina</taxon>
        <taxon>Agaricomycetes</taxon>
        <taxon>Auriculariales</taxon>
        <taxon>Exidiaceae</taxon>
        <taxon>Exidia</taxon>
    </lineage>
</organism>
<dbReference type="Proteomes" id="UP000077266">
    <property type="component" value="Unassembled WGS sequence"/>
</dbReference>
<evidence type="ECO:0000259" key="5">
    <source>
        <dbReference type="SMART" id="SM00479"/>
    </source>
</evidence>
<dbReference type="GO" id="GO:0003676">
    <property type="term" value="F:nucleic acid binding"/>
    <property type="evidence" value="ECO:0007669"/>
    <property type="project" value="InterPro"/>
</dbReference>
<evidence type="ECO:0000313" key="6">
    <source>
        <dbReference type="EMBL" id="KZV80268.1"/>
    </source>
</evidence>
<dbReference type="Pfam" id="PF00929">
    <property type="entry name" value="RNase_T"/>
    <property type="match status" value="1"/>
</dbReference>
<dbReference type="SMART" id="SM00479">
    <property type="entry name" value="EXOIII"/>
    <property type="match status" value="1"/>
</dbReference>
<keyword evidence="2" id="KW-0540">Nuclease</keyword>
<accession>A0A165BBN2</accession>
<dbReference type="FunCoup" id="A0A165BBN2">
    <property type="interactions" value="600"/>
</dbReference>
<dbReference type="PANTHER" id="PTHR11046:SF0">
    <property type="entry name" value="OLIGORIBONUCLEASE, MITOCHONDRIAL"/>
    <property type="match status" value="1"/>
</dbReference>
<dbReference type="Gene3D" id="3.30.420.10">
    <property type="entry name" value="Ribonuclease H-like superfamily/Ribonuclease H"/>
    <property type="match status" value="1"/>
</dbReference>
<dbReference type="EMBL" id="KV426501">
    <property type="protein sequence ID" value="KZV80268.1"/>
    <property type="molecule type" value="Genomic_DNA"/>
</dbReference>
<dbReference type="InterPro" id="IPR012337">
    <property type="entry name" value="RNaseH-like_sf"/>
</dbReference>
<dbReference type="FunFam" id="3.30.420.10:FF:000003">
    <property type="entry name" value="Oligoribonuclease"/>
    <property type="match status" value="1"/>
</dbReference>
<evidence type="ECO:0000313" key="7">
    <source>
        <dbReference type="Proteomes" id="UP000077266"/>
    </source>
</evidence>
<dbReference type="NCBIfam" id="NF003765">
    <property type="entry name" value="PRK05359.1"/>
    <property type="match status" value="1"/>
</dbReference>
<dbReference type="STRING" id="1314781.A0A165BBN2"/>
<dbReference type="OrthoDB" id="270189at2759"/>
<dbReference type="PANTHER" id="PTHR11046">
    <property type="entry name" value="OLIGORIBONUCLEASE, MITOCHONDRIAL"/>
    <property type="match status" value="1"/>
</dbReference>
<reference evidence="6 7" key="1">
    <citation type="journal article" date="2016" name="Mol. Biol. Evol.">
        <title>Comparative Genomics of Early-Diverging Mushroom-Forming Fungi Provides Insights into the Origins of Lignocellulose Decay Capabilities.</title>
        <authorList>
            <person name="Nagy L.G."/>
            <person name="Riley R."/>
            <person name="Tritt A."/>
            <person name="Adam C."/>
            <person name="Daum C."/>
            <person name="Floudas D."/>
            <person name="Sun H."/>
            <person name="Yadav J.S."/>
            <person name="Pangilinan J."/>
            <person name="Larsson K.H."/>
            <person name="Matsuura K."/>
            <person name="Barry K."/>
            <person name="Labutti K."/>
            <person name="Kuo R."/>
            <person name="Ohm R.A."/>
            <person name="Bhattacharya S.S."/>
            <person name="Shirouzu T."/>
            <person name="Yoshinaga Y."/>
            <person name="Martin F.M."/>
            <person name="Grigoriev I.V."/>
            <person name="Hibbett D.S."/>
        </authorList>
    </citation>
    <scope>NUCLEOTIDE SEQUENCE [LARGE SCALE GENOMIC DNA]</scope>
    <source>
        <strain evidence="6 7">HHB12029</strain>
    </source>
</reference>
<dbReference type="GO" id="GO:0000175">
    <property type="term" value="F:3'-5'-RNA exonuclease activity"/>
    <property type="evidence" value="ECO:0007669"/>
    <property type="project" value="InterPro"/>
</dbReference>
<dbReference type="CDD" id="cd06135">
    <property type="entry name" value="Orn"/>
    <property type="match status" value="1"/>
</dbReference>
<dbReference type="InterPro" id="IPR022894">
    <property type="entry name" value="Oligoribonuclease"/>
</dbReference>
<dbReference type="SUPFAM" id="SSF53098">
    <property type="entry name" value="Ribonuclease H-like"/>
    <property type="match status" value="1"/>
</dbReference>
<gene>
    <name evidence="6" type="ORF">EXIGLDRAFT_687563</name>
</gene>
<evidence type="ECO:0000256" key="1">
    <source>
        <dbReference type="ARBA" id="ARBA00009921"/>
    </source>
</evidence>
<evidence type="ECO:0000256" key="4">
    <source>
        <dbReference type="ARBA" id="ARBA00022839"/>
    </source>
</evidence>
<dbReference type="InterPro" id="IPR013520">
    <property type="entry name" value="Ribonucl_H"/>
</dbReference>
<protein>
    <submittedName>
        <fullName evidence="6">Ribonuclease H-like protein</fullName>
    </submittedName>
</protein>
<keyword evidence="4" id="KW-0269">Exonuclease</keyword>
<dbReference type="AlphaFoldDB" id="A0A165BBN2"/>
<keyword evidence="3" id="KW-0378">Hydrolase</keyword>
<keyword evidence="7" id="KW-1185">Reference proteome</keyword>
<name>A0A165BBN2_EXIGL</name>
<comment type="similarity">
    <text evidence="1">Belongs to the oligoribonuclease family.</text>
</comment>
<proteinExistence type="inferred from homology"/>
<evidence type="ECO:0000256" key="2">
    <source>
        <dbReference type="ARBA" id="ARBA00022722"/>
    </source>
</evidence>
<dbReference type="InterPro" id="IPR036397">
    <property type="entry name" value="RNaseH_sf"/>
</dbReference>
<dbReference type="InParanoid" id="A0A165BBN2"/>
<sequence length="203" mass="23180">MTRTTPLMLADGPLVWIDCEMTGLDPRTDKLLEISPAFKSLLEIAVIITDGQLQPVDDGICYVISTPKPVLDSMNEWCIDQHGKSGLTAECLASPHSHEWVQDAVMSYIKRWIPEHRAGVLAGNSVHADRSFLVEHMRPIVDHLHYRIVDVSSLKELAKRWYPGQMMIKNEGAPESRHRALDDIRGSIEELKWYRENIFRPVR</sequence>
<dbReference type="GO" id="GO:0005739">
    <property type="term" value="C:mitochondrion"/>
    <property type="evidence" value="ECO:0007669"/>
    <property type="project" value="TreeGrafter"/>
</dbReference>